<dbReference type="Proteomes" id="UP000430222">
    <property type="component" value="Unassembled WGS sequence"/>
</dbReference>
<dbReference type="SUPFAM" id="SSF55904">
    <property type="entry name" value="Ornithine decarboxylase C-terminal domain"/>
    <property type="match status" value="1"/>
</dbReference>
<proteinExistence type="inferred from homology"/>
<feature type="domain" description="Orn/Lys/Arg decarboxylases family 1 pyridoxal-P attachment site" evidence="6">
    <location>
        <begin position="219"/>
        <end position="233"/>
    </location>
</feature>
<dbReference type="EMBL" id="VUNL01000017">
    <property type="protein sequence ID" value="MSV25869.1"/>
    <property type="molecule type" value="Genomic_DNA"/>
</dbReference>
<keyword evidence="4" id="KW-0663">Pyridoxal phosphate</keyword>
<protein>
    <submittedName>
        <fullName evidence="7">Aminotransferase class V-fold PLP-dependent enzyme</fullName>
    </submittedName>
</protein>
<dbReference type="InterPro" id="IPR052357">
    <property type="entry name" value="Orn_Lys_Arg_decarboxylase-I"/>
</dbReference>
<dbReference type="InterPro" id="IPR015424">
    <property type="entry name" value="PyrdxlP-dep_Trfase"/>
</dbReference>
<dbReference type="InterPro" id="IPR008286">
    <property type="entry name" value="Prn/Lys/Arg_de-COase_C"/>
</dbReference>
<evidence type="ECO:0000256" key="3">
    <source>
        <dbReference type="ARBA" id="ARBA00022793"/>
    </source>
</evidence>
<sequence>MHRAPVAEAMRAYARDGALAFHTPGHKQGLGAHPLLRALITPEGLREEVSLMEELDDLHEPSSCIREAQELAAELYGADAAYFMINGTTGAVHTMLMGALCPGDTVLMPRNAHRSMIGGVILAGARPVFIQPEVDARLGIAMGLRLSDIRRAVEAHPEARALALVYPTYYGVTVDLAAIAREVHAHGMLLLVDEAHGSHLKFSGRLPRQAIDAGADMAAQSTHKILGSLTQTSMLLVRGPRADRERVRQAASLLQSTSPNQLLLASLDIARLQMAESGHALVDRAVCLAERLRMEINRIDGLWSFGPSYLKTEGASGLDLTKVTVNVRGIGLSGPQAEHILRHVYKIQCELSDANNLLFILSYADTEREAKALLDALAGLARDHRGSSGDIPVPSLPEVPRQGMDPRTAFFAAAVSVPFWEAEGRIAAEQVMFYPPGVPILAPGDVISRAGLEYIAAMQRLGLKVVGPQDAGLNTLKVVSEL</sequence>
<dbReference type="InterPro" id="IPR000310">
    <property type="entry name" value="Orn/Lys/Arg_deCO2ase_major_dom"/>
</dbReference>
<dbReference type="Pfam" id="PF01276">
    <property type="entry name" value="OKR_DC_1"/>
    <property type="match status" value="1"/>
</dbReference>
<reference evidence="7 8" key="1">
    <citation type="submission" date="2019-08" db="EMBL/GenBank/DDBJ databases">
        <title>In-depth cultivation of the pig gut microbiome towards novel bacterial diversity and tailored functional studies.</title>
        <authorList>
            <person name="Wylensek D."/>
            <person name="Hitch T.C.A."/>
            <person name="Clavel T."/>
        </authorList>
    </citation>
    <scope>NUCLEOTIDE SEQUENCE [LARGE SCALE GENOMIC DNA]</scope>
    <source>
        <strain evidence="8">WCA-380-WT-3B3</strain>
    </source>
</reference>
<dbReference type="InterPro" id="IPR036633">
    <property type="entry name" value="Prn/Lys/Arg_de-COase_C_sf"/>
</dbReference>
<dbReference type="Pfam" id="PF03711">
    <property type="entry name" value="OKR_DC_1_C"/>
    <property type="match status" value="1"/>
</dbReference>
<dbReference type="GO" id="GO:0016831">
    <property type="term" value="F:carboxy-lyase activity"/>
    <property type="evidence" value="ECO:0007669"/>
    <property type="project" value="UniProtKB-KW"/>
</dbReference>
<dbReference type="AlphaFoldDB" id="A0A6I2UZK8"/>
<evidence type="ECO:0000256" key="1">
    <source>
        <dbReference type="ARBA" id="ARBA00001933"/>
    </source>
</evidence>
<keyword evidence="3" id="KW-0210">Decarboxylase</keyword>
<evidence type="ECO:0000313" key="7">
    <source>
        <dbReference type="EMBL" id="MSV25869.1"/>
    </source>
</evidence>
<keyword evidence="5" id="KW-0456">Lyase</keyword>
<dbReference type="PANTHER" id="PTHR43277">
    <property type="entry name" value="ARGININE DECARBOXYLASE"/>
    <property type="match status" value="1"/>
</dbReference>
<dbReference type="SUPFAM" id="SSF53383">
    <property type="entry name" value="PLP-dependent transferases"/>
    <property type="match status" value="1"/>
</dbReference>
<dbReference type="Gene3D" id="3.90.100.10">
    <property type="entry name" value="Orn/Lys/Arg decarboxylase, C-terminal domain"/>
    <property type="match status" value="1"/>
</dbReference>
<comment type="similarity">
    <text evidence="2">Belongs to the Orn/Lys/Arg decarboxylase class-I family.</text>
</comment>
<keyword evidence="7" id="KW-0032">Aminotransferase</keyword>
<name>A0A6I2UZK8_9FIRM</name>
<comment type="caution">
    <text evidence="7">The sequence shown here is derived from an EMBL/GenBank/DDBJ whole genome shotgun (WGS) entry which is preliminary data.</text>
</comment>
<dbReference type="GO" id="GO:0008483">
    <property type="term" value="F:transaminase activity"/>
    <property type="evidence" value="ECO:0007669"/>
    <property type="project" value="UniProtKB-KW"/>
</dbReference>
<evidence type="ECO:0000313" key="8">
    <source>
        <dbReference type="Proteomes" id="UP000430222"/>
    </source>
</evidence>
<evidence type="ECO:0000256" key="4">
    <source>
        <dbReference type="ARBA" id="ARBA00022898"/>
    </source>
</evidence>
<organism evidence="7 8">
    <name type="scientific">Selenomonas montiformis</name>
    <dbReference type="NCBI Taxonomy" id="2652285"/>
    <lineage>
        <taxon>Bacteria</taxon>
        <taxon>Bacillati</taxon>
        <taxon>Bacillota</taxon>
        <taxon>Negativicutes</taxon>
        <taxon>Selenomonadales</taxon>
        <taxon>Selenomonadaceae</taxon>
        <taxon>Selenomonas</taxon>
    </lineage>
</organism>
<dbReference type="CDD" id="cd00615">
    <property type="entry name" value="Orn_deC_like"/>
    <property type="match status" value="1"/>
</dbReference>
<evidence type="ECO:0000256" key="2">
    <source>
        <dbReference type="ARBA" id="ARBA00010671"/>
    </source>
</evidence>
<keyword evidence="7" id="KW-0808">Transferase</keyword>
<dbReference type="PANTHER" id="PTHR43277:SF4">
    <property type="entry name" value="ARGININE DECARBOXYLASE"/>
    <property type="match status" value="1"/>
</dbReference>
<accession>A0A6I2UZK8</accession>
<dbReference type="InterPro" id="IPR015421">
    <property type="entry name" value="PyrdxlP-dep_Trfase_major"/>
</dbReference>
<dbReference type="Gene3D" id="3.40.640.10">
    <property type="entry name" value="Type I PLP-dependent aspartate aminotransferase-like (Major domain)"/>
    <property type="match status" value="1"/>
</dbReference>
<gene>
    <name evidence="7" type="ORF">FYJ78_11980</name>
</gene>
<comment type="cofactor">
    <cofactor evidence="1">
        <name>pyridoxal 5'-phosphate</name>
        <dbReference type="ChEBI" id="CHEBI:597326"/>
    </cofactor>
</comment>
<dbReference type="PROSITE" id="PS00703">
    <property type="entry name" value="OKR_DC_1"/>
    <property type="match status" value="1"/>
</dbReference>
<evidence type="ECO:0000256" key="5">
    <source>
        <dbReference type="ARBA" id="ARBA00023239"/>
    </source>
</evidence>
<evidence type="ECO:0000259" key="6">
    <source>
        <dbReference type="PROSITE" id="PS00703"/>
    </source>
</evidence>
<dbReference type="RefSeq" id="WP_154621644.1">
    <property type="nucleotide sequence ID" value="NZ_VUNL01000017.1"/>
</dbReference>
<keyword evidence="8" id="KW-1185">Reference proteome</keyword>